<comment type="caution">
    <text evidence="2">The sequence shown here is derived from an EMBL/GenBank/DDBJ whole genome shotgun (WGS) entry which is preliminary data.</text>
</comment>
<feature type="non-terminal residue" evidence="2">
    <location>
        <position position="1"/>
    </location>
</feature>
<dbReference type="AlphaFoldDB" id="A0A9N9J991"/>
<name>A0A9N9J991_9GLOM</name>
<accession>A0A9N9J991</accession>
<evidence type="ECO:0000313" key="3">
    <source>
        <dbReference type="Proteomes" id="UP000789405"/>
    </source>
</evidence>
<evidence type="ECO:0000256" key="1">
    <source>
        <dbReference type="SAM" id="MobiDB-lite"/>
    </source>
</evidence>
<proteinExistence type="predicted"/>
<sequence length="218" mass="25144">ECLEYNPVTSTANIKIQVTVLYHSQSKRFEKYLGLFRSYIKLNNTYLISGLIKFSKSGKIMVEATEIDQLTTLNNTMLESSSLTLSGTRSIIDIITDNIESRNQEPMTSVKYNISATYEDPEVSNNTKSSPSHETKKNCQTNFANPPHETKENCQMNFTNSGTLENKKEKQSNYEDKEIINLDEDESTENEYEERKENYQPKRKKKIIEANNKGKKRK</sequence>
<protein>
    <submittedName>
        <fullName evidence="2">25614_t:CDS:1</fullName>
    </submittedName>
</protein>
<dbReference type="Proteomes" id="UP000789405">
    <property type="component" value="Unassembled WGS sequence"/>
</dbReference>
<organism evidence="2 3">
    <name type="scientific">Dentiscutata erythropus</name>
    <dbReference type="NCBI Taxonomy" id="1348616"/>
    <lineage>
        <taxon>Eukaryota</taxon>
        <taxon>Fungi</taxon>
        <taxon>Fungi incertae sedis</taxon>
        <taxon>Mucoromycota</taxon>
        <taxon>Glomeromycotina</taxon>
        <taxon>Glomeromycetes</taxon>
        <taxon>Diversisporales</taxon>
        <taxon>Gigasporaceae</taxon>
        <taxon>Dentiscutata</taxon>
    </lineage>
</organism>
<feature type="compositionally biased region" description="Acidic residues" evidence="1">
    <location>
        <begin position="181"/>
        <end position="192"/>
    </location>
</feature>
<dbReference type="EMBL" id="CAJVPY010019457">
    <property type="protein sequence ID" value="CAG8771619.1"/>
    <property type="molecule type" value="Genomic_DNA"/>
</dbReference>
<feature type="compositionally biased region" description="Basic and acidic residues" evidence="1">
    <location>
        <begin position="165"/>
        <end position="180"/>
    </location>
</feature>
<feature type="compositionally biased region" description="Polar residues" evidence="1">
    <location>
        <begin position="153"/>
        <end position="164"/>
    </location>
</feature>
<reference evidence="2" key="1">
    <citation type="submission" date="2021-06" db="EMBL/GenBank/DDBJ databases">
        <authorList>
            <person name="Kallberg Y."/>
            <person name="Tangrot J."/>
            <person name="Rosling A."/>
        </authorList>
    </citation>
    <scope>NUCLEOTIDE SEQUENCE</scope>
    <source>
        <strain evidence="2">MA453B</strain>
    </source>
</reference>
<gene>
    <name evidence="2" type="ORF">DERYTH_LOCUS18750</name>
</gene>
<dbReference type="OrthoDB" id="2477032at2759"/>
<evidence type="ECO:0000313" key="2">
    <source>
        <dbReference type="EMBL" id="CAG8771619.1"/>
    </source>
</evidence>
<keyword evidence="3" id="KW-1185">Reference proteome</keyword>
<feature type="region of interest" description="Disordered" evidence="1">
    <location>
        <begin position="120"/>
        <end position="218"/>
    </location>
</feature>